<accession>A0A4R1J7I8</accession>
<evidence type="ECO:0000256" key="1">
    <source>
        <dbReference type="ARBA" id="ARBA00007068"/>
    </source>
</evidence>
<name>A0A4R1J7I8_9GAMM</name>
<evidence type="ECO:0000313" key="2">
    <source>
        <dbReference type="EMBL" id="TCK46429.1"/>
    </source>
</evidence>
<dbReference type="InterPro" id="IPR016117">
    <property type="entry name" value="ArgJ-like_dom_sf"/>
</dbReference>
<dbReference type="PANTHER" id="PTHR36512:SF3">
    <property type="entry name" value="BLR5678 PROTEIN"/>
    <property type="match status" value="1"/>
</dbReference>
<keyword evidence="3" id="KW-1185">Reference proteome</keyword>
<sequence length="354" mass="37657">MALEHAIQTRLKSMLERWQTQRTIGYPQLQPGPTNRISDVHGVKVGHVTLNEGDIQTGVSAIVPNDDNLFVKPLRAGAAVLNGFAKPIGLTQLDELGILQTPIVLSNTFSVGRLYTGVVRYSISQNPEVGRELATVNPLVLECNDGFLNDQQAFALTESMAVDAITSAQSDFARGSVGAGRGMSCFGLKGGIGTSSRYIPELDATLGVLVLANFGRLQALHLEGLAIGEWVETALTEVAAQRDAGSIIIVMATDAPLSSRQLRRVAKRSGAGLGRLGSYWGHGSGDIAVAFSTAHEAAHDLDDSHLEELLCAAAEGCEFAVLDALLQARPVTGFRNHTRMALSDVLDYLATTIV</sequence>
<dbReference type="OrthoDB" id="9770388at2"/>
<organism evidence="2 3">
    <name type="scientific">Celerinatantimonas diazotrophica</name>
    <dbReference type="NCBI Taxonomy" id="412034"/>
    <lineage>
        <taxon>Bacteria</taxon>
        <taxon>Pseudomonadati</taxon>
        <taxon>Pseudomonadota</taxon>
        <taxon>Gammaproteobacteria</taxon>
        <taxon>Celerinatantimonadaceae</taxon>
        <taxon>Celerinatantimonas</taxon>
    </lineage>
</organism>
<proteinExistence type="inferred from homology"/>
<dbReference type="RefSeq" id="WP_131914427.1">
    <property type="nucleotide sequence ID" value="NZ_OU594967.1"/>
</dbReference>
<dbReference type="AlphaFoldDB" id="A0A4R1J7I8"/>
<keyword evidence="2" id="KW-0031">Aminopeptidase</keyword>
<comment type="caution">
    <text evidence="2">The sequence shown here is derived from an EMBL/GenBank/DDBJ whole genome shotgun (WGS) entry which is preliminary data.</text>
</comment>
<dbReference type="GO" id="GO:0004177">
    <property type="term" value="F:aminopeptidase activity"/>
    <property type="evidence" value="ECO:0007669"/>
    <property type="project" value="UniProtKB-KW"/>
</dbReference>
<dbReference type="Gene3D" id="3.60.70.12">
    <property type="entry name" value="L-amino peptidase D-ALA esterase/amidase"/>
    <property type="match status" value="1"/>
</dbReference>
<evidence type="ECO:0000313" key="3">
    <source>
        <dbReference type="Proteomes" id="UP000295565"/>
    </source>
</evidence>
<keyword evidence="2" id="KW-0645">Protease</keyword>
<reference evidence="2 3" key="1">
    <citation type="submission" date="2019-03" db="EMBL/GenBank/DDBJ databases">
        <title>Genomic Encyclopedia of Type Strains, Phase IV (KMG-IV): sequencing the most valuable type-strain genomes for metagenomic binning, comparative biology and taxonomic classification.</title>
        <authorList>
            <person name="Goeker M."/>
        </authorList>
    </citation>
    <scope>NUCLEOTIDE SEQUENCE [LARGE SCALE GENOMIC DNA]</scope>
    <source>
        <strain evidence="2 3">DSM 18577</strain>
    </source>
</reference>
<keyword evidence="2" id="KW-0378">Hydrolase</keyword>
<dbReference type="InterPro" id="IPR005321">
    <property type="entry name" value="Peptidase_S58_DmpA"/>
</dbReference>
<dbReference type="EMBL" id="SMGD01000019">
    <property type="protein sequence ID" value="TCK46429.1"/>
    <property type="molecule type" value="Genomic_DNA"/>
</dbReference>
<dbReference type="SUPFAM" id="SSF56266">
    <property type="entry name" value="DmpA/ArgJ-like"/>
    <property type="match status" value="1"/>
</dbReference>
<dbReference type="Pfam" id="PF03576">
    <property type="entry name" value="Peptidase_S58"/>
    <property type="match status" value="1"/>
</dbReference>
<dbReference type="Proteomes" id="UP000295565">
    <property type="component" value="Unassembled WGS sequence"/>
</dbReference>
<protein>
    <submittedName>
        <fullName evidence="2">D-aminopeptidase</fullName>
    </submittedName>
</protein>
<comment type="similarity">
    <text evidence="1">Belongs to the peptidase S58 family.</text>
</comment>
<dbReference type="PANTHER" id="PTHR36512">
    <property type="entry name" value="D-AMINOPEPTIDASE"/>
    <property type="match status" value="1"/>
</dbReference>
<dbReference type="CDD" id="cd02253">
    <property type="entry name" value="DmpA"/>
    <property type="match status" value="1"/>
</dbReference>
<gene>
    <name evidence="2" type="ORF">EV690_3709</name>
</gene>